<dbReference type="GO" id="GO:0016024">
    <property type="term" value="P:CDP-diacylglycerol biosynthetic process"/>
    <property type="evidence" value="ECO:0007669"/>
    <property type="project" value="TreeGrafter"/>
</dbReference>
<protein>
    <recommendedName>
        <fullName evidence="14">Phosphatidate cytidylyltransferase</fullName>
    </recommendedName>
</protein>
<keyword evidence="2" id="KW-1003">Cell membrane</keyword>
<evidence type="ECO:0000256" key="4">
    <source>
        <dbReference type="ARBA" id="ARBA00022679"/>
    </source>
</evidence>
<feature type="transmembrane region" description="Helical" evidence="12">
    <location>
        <begin position="12"/>
        <end position="39"/>
    </location>
</feature>
<evidence type="ECO:0000256" key="1">
    <source>
        <dbReference type="ARBA" id="ARBA00004651"/>
    </source>
</evidence>
<feature type="transmembrane region" description="Helical" evidence="12">
    <location>
        <begin position="74"/>
        <end position="94"/>
    </location>
</feature>
<keyword evidence="8" id="KW-0443">Lipid metabolism</keyword>
<keyword evidence="4" id="KW-0808">Transferase</keyword>
<dbReference type="AlphaFoldDB" id="A0A644ZQR6"/>
<keyword evidence="5 12" id="KW-0812">Transmembrane</keyword>
<organism evidence="13">
    <name type="scientific">bioreactor metagenome</name>
    <dbReference type="NCBI Taxonomy" id="1076179"/>
    <lineage>
        <taxon>unclassified sequences</taxon>
        <taxon>metagenomes</taxon>
        <taxon>ecological metagenomes</taxon>
    </lineage>
</organism>
<evidence type="ECO:0000256" key="6">
    <source>
        <dbReference type="ARBA" id="ARBA00022695"/>
    </source>
</evidence>
<keyword evidence="7 12" id="KW-1133">Transmembrane helix</keyword>
<evidence type="ECO:0000256" key="12">
    <source>
        <dbReference type="SAM" id="Phobius"/>
    </source>
</evidence>
<gene>
    <name evidence="13" type="ORF">SDC9_89908</name>
</gene>
<dbReference type="GO" id="GO:0005886">
    <property type="term" value="C:plasma membrane"/>
    <property type="evidence" value="ECO:0007669"/>
    <property type="project" value="UniProtKB-SubCell"/>
</dbReference>
<sequence length="272" mass="29801">MKTRVISALVALPLLIIFVVLGGLPLKIAVTVIAIIGLYELFKAFCGFIKPVHYIGYGAAIIYMIFIEKIIYTASLFNVFAALFLVVILIYVVFTHESANTMDAVVTFFGFFYVCFLVSHVYLTRQFIHGNIFVWLIFMSSFGCDVGAYFTGITFGKHKLVPELSPKKTVEGAIGGVVVAVGICVIYGVVIEMMNELAGVDTVLLCFLTGLIGSIISQIGDLAASAMKRYTGIKDFGKIMPGHGGVLDRFDSVLLTAPTVYYIMFYLTKVNL</sequence>
<keyword evidence="10" id="KW-0594">Phospholipid biosynthesis</keyword>
<dbReference type="Pfam" id="PF01148">
    <property type="entry name" value="CTP_transf_1"/>
    <property type="match status" value="1"/>
</dbReference>
<feature type="transmembrane region" description="Helical" evidence="12">
    <location>
        <begin position="250"/>
        <end position="268"/>
    </location>
</feature>
<keyword evidence="6" id="KW-0548">Nucleotidyltransferase</keyword>
<comment type="caution">
    <text evidence="13">The sequence shown here is derived from an EMBL/GenBank/DDBJ whole genome shotgun (WGS) entry which is preliminary data.</text>
</comment>
<evidence type="ECO:0008006" key="14">
    <source>
        <dbReference type="Google" id="ProtNLM"/>
    </source>
</evidence>
<evidence type="ECO:0000256" key="3">
    <source>
        <dbReference type="ARBA" id="ARBA00022516"/>
    </source>
</evidence>
<evidence type="ECO:0000256" key="8">
    <source>
        <dbReference type="ARBA" id="ARBA00023098"/>
    </source>
</evidence>
<dbReference type="PANTHER" id="PTHR46382">
    <property type="entry name" value="PHOSPHATIDATE CYTIDYLYLTRANSFERASE"/>
    <property type="match status" value="1"/>
</dbReference>
<feature type="transmembrane region" description="Helical" evidence="12">
    <location>
        <begin position="106"/>
        <end position="123"/>
    </location>
</feature>
<reference evidence="13" key="1">
    <citation type="submission" date="2019-08" db="EMBL/GenBank/DDBJ databases">
        <authorList>
            <person name="Kucharzyk K."/>
            <person name="Murdoch R.W."/>
            <person name="Higgins S."/>
            <person name="Loffler F."/>
        </authorList>
    </citation>
    <scope>NUCLEOTIDE SEQUENCE</scope>
</reference>
<feature type="transmembrane region" description="Helical" evidence="12">
    <location>
        <begin position="51"/>
        <end position="67"/>
    </location>
</feature>
<name>A0A644ZQR6_9ZZZZ</name>
<keyword evidence="9 12" id="KW-0472">Membrane</keyword>
<accession>A0A644ZQR6</accession>
<dbReference type="PANTHER" id="PTHR46382:SF1">
    <property type="entry name" value="PHOSPHATIDATE CYTIDYLYLTRANSFERASE"/>
    <property type="match status" value="1"/>
</dbReference>
<proteinExistence type="predicted"/>
<feature type="transmembrane region" description="Helical" evidence="12">
    <location>
        <begin position="172"/>
        <end position="190"/>
    </location>
</feature>
<evidence type="ECO:0000256" key="10">
    <source>
        <dbReference type="ARBA" id="ARBA00023209"/>
    </source>
</evidence>
<feature type="transmembrane region" description="Helical" evidence="12">
    <location>
        <begin position="132"/>
        <end position="152"/>
    </location>
</feature>
<evidence type="ECO:0000256" key="11">
    <source>
        <dbReference type="ARBA" id="ARBA00023264"/>
    </source>
</evidence>
<keyword evidence="11" id="KW-1208">Phospholipid metabolism</keyword>
<evidence type="ECO:0000256" key="9">
    <source>
        <dbReference type="ARBA" id="ARBA00023136"/>
    </source>
</evidence>
<evidence type="ECO:0000256" key="7">
    <source>
        <dbReference type="ARBA" id="ARBA00022989"/>
    </source>
</evidence>
<feature type="transmembrane region" description="Helical" evidence="12">
    <location>
        <begin position="202"/>
        <end position="220"/>
    </location>
</feature>
<dbReference type="GO" id="GO:0004605">
    <property type="term" value="F:phosphatidate cytidylyltransferase activity"/>
    <property type="evidence" value="ECO:0007669"/>
    <property type="project" value="TreeGrafter"/>
</dbReference>
<keyword evidence="3" id="KW-0444">Lipid biosynthesis</keyword>
<dbReference type="EMBL" id="VSSQ01010023">
    <property type="protein sequence ID" value="MPM43235.1"/>
    <property type="molecule type" value="Genomic_DNA"/>
</dbReference>
<evidence type="ECO:0000256" key="2">
    <source>
        <dbReference type="ARBA" id="ARBA00022475"/>
    </source>
</evidence>
<comment type="subcellular location">
    <subcellularLocation>
        <location evidence="1">Cell membrane</location>
        <topology evidence="1">Multi-pass membrane protein</topology>
    </subcellularLocation>
</comment>
<evidence type="ECO:0000313" key="13">
    <source>
        <dbReference type="EMBL" id="MPM43235.1"/>
    </source>
</evidence>
<evidence type="ECO:0000256" key="5">
    <source>
        <dbReference type="ARBA" id="ARBA00022692"/>
    </source>
</evidence>